<keyword evidence="7" id="KW-0175">Coiled coil</keyword>
<dbReference type="InterPro" id="IPR032807">
    <property type="entry name" value="GNVR"/>
</dbReference>
<reference evidence="12" key="1">
    <citation type="submission" date="2017-02" db="EMBL/GenBank/DDBJ databases">
        <authorList>
            <person name="Varghese N."/>
            <person name="Submissions S."/>
        </authorList>
    </citation>
    <scope>NUCLEOTIDE SEQUENCE [LARGE SCALE GENOMIC DNA]</scope>
    <source>
        <strain evidence="12">ATCC BAA-73</strain>
    </source>
</reference>
<proteinExistence type="inferred from homology"/>
<dbReference type="PANTHER" id="PTHR32309">
    <property type="entry name" value="TYROSINE-PROTEIN KINASE"/>
    <property type="match status" value="1"/>
</dbReference>
<accession>A0A1T4KVP6</accession>
<evidence type="ECO:0000259" key="9">
    <source>
        <dbReference type="Pfam" id="PF02706"/>
    </source>
</evidence>
<evidence type="ECO:0000313" key="12">
    <source>
        <dbReference type="Proteomes" id="UP000190625"/>
    </source>
</evidence>
<evidence type="ECO:0000256" key="8">
    <source>
        <dbReference type="SAM" id="Phobius"/>
    </source>
</evidence>
<evidence type="ECO:0000256" key="6">
    <source>
        <dbReference type="ARBA" id="ARBA00023136"/>
    </source>
</evidence>
<dbReference type="InterPro" id="IPR003856">
    <property type="entry name" value="LPS_length_determ_N"/>
</dbReference>
<keyword evidence="6 8" id="KW-0472">Membrane</keyword>
<evidence type="ECO:0000256" key="3">
    <source>
        <dbReference type="ARBA" id="ARBA00022475"/>
    </source>
</evidence>
<name>A0A1T4KVP6_9FIRM</name>
<dbReference type="EMBL" id="FUWM01000007">
    <property type="protein sequence ID" value="SJZ46481.1"/>
    <property type="molecule type" value="Genomic_DNA"/>
</dbReference>
<feature type="domain" description="Tyrosine-protein kinase G-rich" evidence="10">
    <location>
        <begin position="375"/>
        <end position="448"/>
    </location>
</feature>
<dbReference type="OrthoDB" id="2360475at2"/>
<evidence type="ECO:0000313" key="11">
    <source>
        <dbReference type="EMBL" id="SJZ46481.1"/>
    </source>
</evidence>
<dbReference type="GO" id="GO:0004713">
    <property type="term" value="F:protein tyrosine kinase activity"/>
    <property type="evidence" value="ECO:0007669"/>
    <property type="project" value="TreeGrafter"/>
</dbReference>
<feature type="transmembrane region" description="Helical" evidence="8">
    <location>
        <begin position="33"/>
        <end position="52"/>
    </location>
</feature>
<evidence type="ECO:0000256" key="4">
    <source>
        <dbReference type="ARBA" id="ARBA00022692"/>
    </source>
</evidence>
<sequence>MDNLSRNTTRFEEEMVEIDLREYADIIWKRKKIIIGLLLVALISSYIISGLMTKIYETSTLVMVKEDNGMESLFKDQMIPFSNSNDKIATYTQILKSRTIINQVIKKLDLRNKETRDLIKAKALRQKISVSSREGSQLITINVTYPDPIMAKRIANTLVKEFKEQNQQMNRSDLHGAGKFISEQLSNVKAKLAKLENDLLEYKNKEGVVLPEEQGKAALDKLTELEMAKAKAEVELKQGQASLDEVKSNLKEQDRSMISTRMISKNPLIQAYQKELFQLEIKLSGLNELYTEHNPQVIQIKNKIKEVKGRLAKVVKEIVSSKTEVVNPIYQSLKKRIITLQTKIIATQVQVKLYVQQIKDIEEELSTLPKKELTLARLQRESKVTESIYTMLMEKKEEIQIQEVMKTSDIIVVDSAIVNEEPIKPNTKLNIVIAAMLVIFVGLGIIFLIEYLDRTVKEEKDIERLTGLPVLGVIPKFDEVDHSQGYGRGDGDE</sequence>
<evidence type="ECO:0000256" key="7">
    <source>
        <dbReference type="SAM" id="Coils"/>
    </source>
</evidence>
<dbReference type="STRING" id="142842.SAMN02745118_00904"/>
<comment type="similarity">
    <text evidence="2">Belongs to the CpsC/CapA family.</text>
</comment>
<keyword evidence="5 8" id="KW-1133">Transmembrane helix</keyword>
<dbReference type="PANTHER" id="PTHR32309:SF13">
    <property type="entry name" value="FERRIC ENTEROBACTIN TRANSPORT PROTEIN FEPE"/>
    <property type="match status" value="1"/>
</dbReference>
<keyword evidence="12" id="KW-1185">Reference proteome</keyword>
<dbReference type="AlphaFoldDB" id="A0A1T4KVP6"/>
<dbReference type="InterPro" id="IPR050445">
    <property type="entry name" value="Bact_polysacc_biosynth/exp"/>
</dbReference>
<keyword evidence="3" id="KW-1003">Cell membrane</keyword>
<feature type="coiled-coil region" evidence="7">
    <location>
        <begin position="178"/>
        <end position="289"/>
    </location>
</feature>
<organism evidence="11 12">
    <name type="scientific">Selenihalanaerobacter shriftii</name>
    <dbReference type="NCBI Taxonomy" id="142842"/>
    <lineage>
        <taxon>Bacteria</taxon>
        <taxon>Bacillati</taxon>
        <taxon>Bacillota</taxon>
        <taxon>Clostridia</taxon>
        <taxon>Halanaerobiales</taxon>
        <taxon>Halobacteroidaceae</taxon>
        <taxon>Selenihalanaerobacter</taxon>
    </lineage>
</organism>
<evidence type="ECO:0000256" key="1">
    <source>
        <dbReference type="ARBA" id="ARBA00004651"/>
    </source>
</evidence>
<dbReference type="Proteomes" id="UP000190625">
    <property type="component" value="Unassembled WGS sequence"/>
</dbReference>
<dbReference type="Pfam" id="PF13807">
    <property type="entry name" value="GNVR"/>
    <property type="match status" value="1"/>
</dbReference>
<dbReference type="Pfam" id="PF02706">
    <property type="entry name" value="Wzz"/>
    <property type="match status" value="1"/>
</dbReference>
<gene>
    <name evidence="11" type="ORF">SAMN02745118_00904</name>
</gene>
<comment type="subcellular location">
    <subcellularLocation>
        <location evidence="1">Cell membrane</location>
        <topology evidence="1">Multi-pass membrane protein</topology>
    </subcellularLocation>
</comment>
<dbReference type="GO" id="GO:0005886">
    <property type="term" value="C:plasma membrane"/>
    <property type="evidence" value="ECO:0007669"/>
    <property type="project" value="UniProtKB-SubCell"/>
</dbReference>
<keyword evidence="4 8" id="KW-0812">Transmembrane</keyword>
<evidence type="ECO:0000259" key="10">
    <source>
        <dbReference type="Pfam" id="PF13807"/>
    </source>
</evidence>
<feature type="domain" description="Polysaccharide chain length determinant N-terminal" evidence="9">
    <location>
        <begin position="17"/>
        <end position="108"/>
    </location>
</feature>
<dbReference type="RefSeq" id="WP_078809401.1">
    <property type="nucleotide sequence ID" value="NZ_FUWM01000007.1"/>
</dbReference>
<protein>
    <submittedName>
        <fullName evidence="11">Polysaccharide chain length determinant protein, PEP-CTERM locus subfamily</fullName>
    </submittedName>
</protein>
<feature type="transmembrane region" description="Helical" evidence="8">
    <location>
        <begin position="431"/>
        <end position="452"/>
    </location>
</feature>
<evidence type="ECO:0000256" key="2">
    <source>
        <dbReference type="ARBA" id="ARBA00006683"/>
    </source>
</evidence>
<evidence type="ECO:0000256" key="5">
    <source>
        <dbReference type="ARBA" id="ARBA00022989"/>
    </source>
</evidence>